<dbReference type="SMART" id="SM01026">
    <property type="entry name" value="Beach"/>
    <property type="match status" value="1"/>
</dbReference>
<dbReference type="PROSITE" id="PS50197">
    <property type="entry name" value="BEACH"/>
    <property type="match status" value="1"/>
</dbReference>
<dbReference type="InterPro" id="IPR000409">
    <property type="entry name" value="BEACH_dom"/>
</dbReference>
<protein>
    <recommendedName>
        <fullName evidence="5">BEACH domain-containing protein</fullName>
    </recommendedName>
</protein>
<dbReference type="Gene3D" id="1.10.1540.10">
    <property type="entry name" value="BEACH domain"/>
    <property type="match status" value="1"/>
</dbReference>
<evidence type="ECO:0000259" key="2">
    <source>
        <dbReference type="PROSITE" id="PS51783"/>
    </source>
</evidence>
<dbReference type="Proteomes" id="UP000000600">
    <property type="component" value="Unassembled WGS sequence"/>
</dbReference>
<dbReference type="GeneID" id="5013465"/>
<dbReference type="PANTHER" id="PTHR13743">
    <property type="entry name" value="BEIGE/BEACH-RELATED"/>
    <property type="match status" value="1"/>
</dbReference>
<dbReference type="KEGG" id="ptm:GSPATT00030922001"/>
<dbReference type="Pfam" id="PF14844">
    <property type="entry name" value="PH_BEACH"/>
    <property type="match status" value="1"/>
</dbReference>
<evidence type="ECO:0000259" key="1">
    <source>
        <dbReference type="PROSITE" id="PS50197"/>
    </source>
</evidence>
<evidence type="ECO:0008006" key="5">
    <source>
        <dbReference type="Google" id="ProtNLM"/>
    </source>
</evidence>
<proteinExistence type="predicted"/>
<reference evidence="3 4" key="1">
    <citation type="journal article" date="2006" name="Nature">
        <title>Global trends of whole-genome duplications revealed by the ciliate Paramecium tetraurelia.</title>
        <authorList>
            <consortium name="Genoscope"/>
            <person name="Aury J.-M."/>
            <person name="Jaillon O."/>
            <person name="Duret L."/>
            <person name="Noel B."/>
            <person name="Jubin C."/>
            <person name="Porcel B.M."/>
            <person name="Segurens B."/>
            <person name="Daubin V."/>
            <person name="Anthouard V."/>
            <person name="Aiach N."/>
            <person name="Arnaiz O."/>
            <person name="Billaut A."/>
            <person name="Beisson J."/>
            <person name="Blanc I."/>
            <person name="Bouhouche K."/>
            <person name="Camara F."/>
            <person name="Duharcourt S."/>
            <person name="Guigo R."/>
            <person name="Gogendeau D."/>
            <person name="Katinka M."/>
            <person name="Keller A.-M."/>
            <person name="Kissmehl R."/>
            <person name="Klotz C."/>
            <person name="Koll F."/>
            <person name="Le Moue A."/>
            <person name="Lepere C."/>
            <person name="Malinsky S."/>
            <person name="Nowacki M."/>
            <person name="Nowak J.K."/>
            <person name="Plattner H."/>
            <person name="Poulain J."/>
            <person name="Ruiz F."/>
            <person name="Serrano V."/>
            <person name="Zagulski M."/>
            <person name="Dessen P."/>
            <person name="Betermier M."/>
            <person name="Weissenbach J."/>
            <person name="Scarpelli C."/>
            <person name="Schachter V."/>
            <person name="Sperling L."/>
            <person name="Meyer E."/>
            <person name="Cohen J."/>
            <person name="Wincker P."/>
        </authorList>
    </citation>
    <scope>NUCLEOTIDE SEQUENCE [LARGE SCALE GENOMIC DNA]</scope>
    <source>
        <strain evidence="3 4">Stock d4-2</strain>
    </source>
</reference>
<dbReference type="CDD" id="cd06071">
    <property type="entry name" value="Beach"/>
    <property type="match status" value="1"/>
</dbReference>
<name>A0BP16_PARTE</name>
<evidence type="ECO:0000313" key="3">
    <source>
        <dbReference type="EMBL" id="CAK60283.1"/>
    </source>
</evidence>
<evidence type="ECO:0000313" key="4">
    <source>
        <dbReference type="Proteomes" id="UP000000600"/>
    </source>
</evidence>
<dbReference type="InterPro" id="IPR023362">
    <property type="entry name" value="PH-BEACH_dom"/>
</dbReference>
<dbReference type="EMBL" id="CT868007">
    <property type="protein sequence ID" value="CAK60283.1"/>
    <property type="molecule type" value="Genomic_DNA"/>
</dbReference>
<feature type="domain" description="BEACH-type PH" evidence="2">
    <location>
        <begin position="885"/>
        <end position="995"/>
    </location>
</feature>
<accession>A0BP16</accession>
<dbReference type="RefSeq" id="XP_001427681.1">
    <property type="nucleotide sequence ID" value="XM_001427644.1"/>
</dbReference>
<dbReference type="SUPFAM" id="SSF50729">
    <property type="entry name" value="PH domain-like"/>
    <property type="match status" value="1"/>
</dbReference>
<dbReference type="eggNOG" id="KOG1786">
    <property type="taxonomic scope" value="Eukaryota"/>
</dbReference>
<dbReference type="AlphaFoldDB" id="A0BP16"/>
<gene>
    <name evidence="3" type="ORF">GSPATT00030922001</name>
</gene>
<dbReference type="SUPFAM" id="SSF81837">
    <property type="entry name" value="BEACH domain"/>
    <property type="match status" value="1"/>
</dbReference>
<dbReference type="InterPro" id="IPR036372">
    <property type="entry name" value="BEACH_dom_sf"/>
</dbReference>
<keyword evidence="4" id="KW-1185">Reference proteome</keyword>
<dbReference type="Gene3D" id="2.30.29.30">
    <property type="entry name" value="Pleckstrin-homology domain (PH domain)/Phosphotyrosine-binding domain (PTB)"/>
    <property type="match status" value="1"/>
</dbReference>
<dbReference type="Pfam" id="PF02138">
    <property type="entry name" value="Beach"/>
    <property type="match status" value="1"/>
</dbReference>
<dbReference type="InParanoid" id="A0BP16"/>
<dbReference type="OrthoDB" id="297962at2759"/>
<sequence length="1207" mass="143489">MAGCIEGLYEYLKQEKNEDQFVINNGGIKLINQSQWHFEKQYSICLTFNPQGDGTIFQFSSSHIDGKRIIANGVHCYLIGGVVFYKNVYQRFTLERVLVEDYSSNNQLGEVVMNGWNEIIISHEQGKLYSRPKFIYSINQIKNTIQIEYPKIRNQNLEMLYFQNIQCKVKEISVYNEVGDQHLKSPFYQIYPLYDPHQTKRVNDRIQNVIYELQGDTKMTSSLQKYDFVEYGGIKILIPLFDLIQYYDHSQIDDLFKILLYTLLQDSQINKNQIVEMKLFQQIAQIINVDIPNLSQILQIKQKVEDQDILNQLLLLIIDVNFIKRITDQQQYCILLQQFYISDHQKYLQVTPIQYLAQLLVSVNQKSLIQDQILQIMIYSCQYNFNTLKDQFKLFLKVAEASSIELKIKAIQSATRLVSDLFRDDQENFIVFRNHNIQNKILNDIFLLLQTDSMDCLVATITLLGQMLYGTKDLLSQGMISYISKAICVNNNFDNLLNALTQLLKINCLCVEILQHLYSQTKQQNILDYYFNYVKKISIEQQQLILQQHSIWFLDQLKIEQNERLLQIFMHLLDQNPQYLSQTLIHQQIRQDVQTLLVIVTEVIEKFNEEQIFQVQQIMFQIYFSVQSFKNFEGFLTKLIKYIIYLENEQELSKIVEQKELPFGIQKIINLSCPIDKLKEWLFYFTKLFEQTQYLNTETSELFMIQIVELLKAIQSQTQDQQIKEVIEYFFTQNVLILQSLSEQQVQVFDSIKFQQDFQAFQESLLLKWTQEQQQIKMTQSEQLSKLTDEINYAAASMQVSVYKLMNKTRKIRQRWCKLWHNLRITVYRPKDCRFQVDEQIDHDYKFKENPYYTNKIEKYINKYYSRPILKVKFKKNPEFENDAQVQLEKKQQYKCFWLKSLYLKQGGVTIGDEKITFSYYSYTQKANHITLLPHTIPNHKPFKKSWRRDQIRWLHERIYIRNRNAIEIIFKDGESLYLIFQDEGLKEEIIEKLKIQPKQCDFNKVSNFKYLMYLNFLSCRSYIDFTRYPVFPWVLKGNASDFDDNDIASIQNEINYRDLSLPIGACGSEVRLDQFIKRFENEQFYYGTHYSSQALVSQYLVRLSPFTEAAISIQDGKFDIPDRMFRSIMKSWIDCNNEMADVRELTPEFFYLPEAFININAHNFGKLQSSQVVNNVQLPHYSNKNPFYYVAQNMIALESEYAIKIE</sequence>
<feature type="domain" description="BEACH" evidence="1">
    <location>
        <begin position="986"/>
        <end position="1207"/>
    </location>
</feature>
<dbReference type="PANTHER" id="PTHR13743:SF112">
    <property type="entry name" value="BEACH DOMAIN-CONTAINING PROTEIN"/>
    <property type="match status" value="1"/>
</dbReference>
<dbReference type="PROSITE" id="PS51783">
    <property type="entry name" value="PH_BEACH"/>
    <property type="match status" value="1"/>
</dbReference>
<dbReference type="OMA" id="NTIQIEY"/>
<dbReference type="STRING" id="5888.A0BP16"/>
<organism evidence="3 4">
    <name type="scientific">Paramecium tetraurelia</name>
    <dbReference type="NCBI Taxonomy" id="5888"/>
    <lineage>
        <taxon>Eukaryota</taxon>
        <taxon>Sar</taxon>
        <taxon>Alveolata</taxon>
        <taxon>Ciliophora</taxon>
        <taxon>Intramacronucleata</taxon>
        <taxon>Oligohymenophorea</taxon>
        <taxon>Peniculida</taxon>
        <taxon>Parameciidae</taxon>
        <taxon>Paramecium</taxon>
    </lineage>
</organism>
<dbReference type="InterPro" id="IPR011993">
    <property type="entry name" value="PH-like_dom_sf"/>
</dbReference>
<dbReference type="InterPro" id="IPR050865">
    <property type="entry name" value="BEACH_Domain"/>
</dbReference>
<dbReference type="HOGENOM" id="CLU_270170_0_0_1"/>